<sequence>MLPHSRRKEGDGLVPKEMRCPHETRSPLGLVSGGGFGFSYFALYCLNAFCFYIGSILVHHGKATFGEAFKVFFALTISANCVLETTGLAPNTNKAKDSVTSIYEILDNNPKIDSSSNEGMTLTSIRGDILFEHVSFKYPTRPVVQIFRDLCLSLPSGKMGLVSQEPILFNETLHVNIAYGKHGDAIEDEIIVATKAANAHNFIAALPNGYDTNVGERGVQLSEGQKKQRIAIARAILKNPKILLLDEATSALDARHNSCSEEWCDHRGRTTECW</sequence>
<organism evidence="1 2">
    <name type="scientific">Pistacia atlantica</name>
    <dbReference type="NCBI Taxonomy" id="434234"/>
    <lineage>
        <taxon>Eukaryota</taxon>
        <taxon>Viridiplantae</taxon>
        <taxon>Streptophyta</taxon>
        <taxon>Embryophyta</taxon>
        <taxon>Tracheophyta</taxon>
        <taxon>Spermatophyta</taxon>
        <taxon>Magnoliopsida</taxon>
        <taxon>eudicotyledons</taxon>
        <taxon>Gunneridae</taxon>
        <taxon>Pentapetalae</taxon>
        <taxon>rosids</taxon>
        <taxon>malvids</taxon>
        <taxon>Sapindales</taxon>
        <taxon>Anacardiaceae</taxon>
        <taxon>Pistacia</taxon>
    </lineage>
</organism>
<accession>A0ACC1A432</accession>
<dbReference type="EMBL" id="CM047908">
    <property type="protein sequence ID" value="KAJ0081186.1"/>
    <property type="molecule type" value="Genomic_DNA"/>
</dbReference>
<comment type="caution">
    <text evidence="1">The sequence shown here is derived from an EMBL/GenBank/DDBJ whole genome shotgun (WGS) entry which is preliminary data.</text>
</comment>
<evidence type="ECO:0000313" key="1">
    <source>
        <dbReference type="EMBL" id="KAJ0081186.1"/>
    </source>
</evidence>
<protein>
    <submittedName>
        <fullName evidence="1">Uncharacterized protein</fullName>
    </submittedName>
</protein>
<reference evidence="2" key="1">
    <citation type="journal article" date="2023" name="G3 (Bethesda)">
        <title>Genome assembly and association tests identify interacting loci associated with vigor, precocity, and sex in interspecific pistachio rootstocks.</title>
        <authorList>
            <person name="Palmer W."/>
            <person name="Jacygrad E."/>
            <person name="Sagayaradj S."/>
            <person name="Cavanaugh K."/>
            <person name="Han R."/>
            <person name="Bertier L."/>
            <person name="Beede B."/>
            <person name="Kafkas S."/>
            <person name="Golino D."/>
            <person name="Preece J."/>
            <person name="Michelmore R."/>
        </authorList>
    </citation>
    <scope>NUCLEOTIDE SEQUENCE [LARGE SCALE GENOMIC DNA]</scope>
</reference>
<name>A0ACC1A432_9ROSI</name>
<dbReference type="Proteomes" id="UP001164250">
    <property type="component" value="Chromosome 12"/>
</dbReference>
<proteinExistence type="predicted"/>
<keyword evidence="2" id="KW-1185">Reference proteome</keyword>
<evidence type="ECO:0000313" key="2">
    <source>
        <dbReference type="Proteomes" id="UP001164250"/>
    </source>
</evidence>
<gene>
    <name evidence="1" type="ORF">Patl1_10098</name>
</gene>